<gene>
    <name evidence="3" type="ordered locus">Caci_7783</name>
</gene>
<dbReference type="AlphaFoldDB" id="C7QE19"/>
<dbReference type="HOGENOM" id="CLU_000445_129_3_11"/>
<evidence type="ECO:0000256" key="1">
    <source>
        <dbReference type="SAM" id="Phobius"/>
    </source>
</evidence>
<feature type="transmembrane region" description="Helical" evidence="1">
    <location>
        <begin position="24"/>
        <end position="46"/>
    </location>
</feature>
<keyword evidence="1" id="KW-1133">Transmembrane helix</keyword>
<dbReference type="EMBL" id="CP001700">
    <property type="protein sequence ID" value="ACU76607.1"/>
    <property type="molecule type" value="Genomic_DNA"/>
</dbReference>
<dbReference type="InterPro" id="IPR029787">
    <property type="entry name" value="Nucleotide_cyclase"/>
</dbReference>
<dbReference type="CDD" id="cd01949">
    <property type="entry name" value="GGDEF"/>
    <property type="match status" value="1"/>
</dbReference>
<organism evidence="3 4">
    <name type="scientific">Catenulispora acidiphila (strain DSM 44928 / JCM 14897 / NBRC 102108 / NRRL B-24433 / ID139908)</name>
    <dbReference type="NCBI Taxonomy" id="479433"/>
    <lineage>
        <taxon>Bacteria</taxon>
        <taxon>Bacillati</taxon>
        <taxon>Actinomycetota</taxon>
        <taxon>Actinomycetes</taxon>
        <taxon>Catenulisporales</taxon>
        <taxon>Catenulisporaceae</taxon>
        <taxon>Catenulispora</taxon>
    </lineage>
</organism>
<feature type="transmembrane region" description="Helical" evidence="1">
    <location>
        <begin position="157"/>
        <end position="181"/>
    </location>
</feature>
<feature type="transmembrane region" description="Helical" evidence="1">
    <location>
        <begin position="128"/>
        <end position="145"/>
    </location>
</feature>
<dbReference type="KEGG" id="cai:Caci_7783"/>
<protein>
    <submittedName>
        <fullName evidence="3">Diguanylate cyclase</fullName>
    </submittedName>
</protein>
<evidence type="ECO:0000313" key="3">
    <source>
        <dbReference type="EMBL" id="ACU76607.1"/>
    </source>
</evidence>
<feature type="transmembrane region" description="Helical" evidence="1">
    <location>
        <begin position="89"/>
        <end position="112"/>
    </location>
</feature>
<keyword evidence="1" id="KW-0472">Membrane</keyword>
<feature type="transmembrane region" description="Helical" evidence="1">
    <location>
        <begin position="373"/>
        <end position="394"/>
    </location>
</feature>
<feature type="domain" description="GGDEF" evidence="2">
    <location>
        <begin position="444"/>
        <end position="576"/>
    </location>
</feature>
<dbReference type="InParanoid" id="C7QE19"/>
<dbReference type="PANTHER" id="PTHR46663:SF4">
    <property type="entry name" value="DIGUANYLATE CYCLASE DGCT-RELATED"/>
    <property type="match status" value="1"/>
</dbReference>
<name>C7QE19_CATAD</name>
<dbReference type="InterPro" id="IPR043128">
    <property type="entry name" value="Rev_trsase/Diguanyl_cyclase"/>
</dbReference>
<dbReference type="PANTHER" id="PTHR46663">
    <property type="entry name" value="DIGUANYLATE CYCLASE DGCT-RELATED"/>
    <property type="match status" value="1"/>
</dbReference>
<dbReference type="Proteomes" id="UP000000851">
    <property type="component" value="Chromosome"/>
</dbReference>
<keyword evidence="4" id="KW-1185">Reference proteome</keyword>
<dbReference type="STRING" id="479433.Caci_7783"/>
<feature type="transmembrane region" description="Helical" evidence="1">
    <location>
        <begin position="256"/>
        <end position="272"/>
    </location>
</feature>
<feature type="transmembrane region" description="Helical" evidence="1">
    <location>
        <begin position="224"/>
        <end position="244"/>
    </location>
</feature>
<feature type="transmembrane region" description="Helical" evidence="1">
    <location>
        <begin position="193"/>
        <end position="212"/>
    </location>
</feature>
<dbReference type="PROSITE" id="PS50887">
    <property type="entry name" value="GGDEF"/>
    <property type="match status" value="1"/>
</dbReference>
<accession>C7QE19</accession>
<dbReference type="InterPro" id="IPR000160">
    <property type="entry name" value="GGDEF_dom"/>
</dbReference>
<sequence>MGLDRRGPIPALQMRRLPGARLHGVPPGYTAVAVLIAAHASVSLVGPSGAVPALMGDAGLAAAAALASAACMHRTVLMVRHYRMACFRCYSWLLAGLSCLAAAVGNAVWAWYELVLDVAPPSPSAADWSFLFFGPLALAAFVTAHGEQVSLSARIRLLLDTTLVAGSLFVVAWVVALALAIERVDSPVRTFLVLGYPAFDLALVSLLLALRARTPGERGGIGTGVRVGYLMIVVCDSIFTMPAVRNGYRSGGLLDTGWFAGYLVIAVAAWYGDGWRPERVGRDASGAGQDSACGAGCSIGLHDCDAATGREVALTIAAPDIPAPGGTRFIDSPSRWGSLLRTVRGILPYLAAAFCLAGVLADGLDTARRMDPVVLIAGAAVLVALVARQALTLFENQRLTEDLRRAAATLQHHAYHDPLTGLANRALLTDRLEHALTQRQAEWEPVAVIFLDLDGFKGVNDSVGHETGDRVLVEAAGRISGSLRVGDTVARFGGDEFVIVLEVGTTVGGALVVAERIRGRLCEEYRIEGPAHHLGASIGVAFSEPGGSASNLLRRADAAMYRAKTAGRNRVVAEPLAATWAISHGETAPINA</sequence>
<dbReference type="Gene3D" id="3.30.70.270">
    <property type="match status" value="1"/>
</dbReference>
<evidence type="ECO:0000259" key="2">
    <source>
        <dbReference type="PROSITE" id="PS50887"/>
    </source>
</evidence>
<dbReference type="Pfam" id="PF00990">
    <property type="entry name" value="GGDEF"/>
    <property type="match status" value="1"/>
</dbReference>
<dbReference type="eggNOG" id="COG3706">
    <property type="taxonomic scope" value="Bacteria"/>
</dbReference>
<feature type="transmembrane region" description="Helical" evidence="1">
    <location>
        <begin position="58"/>
        <end position="77"/>
    </location>
</feature>
<keyword evidence="1" id="KW-0812">Transmembrane</keyword>
<evidence type="ECO:0000313" key="4">
    <source>
        <dbReference type="Proteomes" id="UP000000851"/>
    </source>
</evidence>
<proteinExistence type="predicted"/>
<dbReference type="FunFam" id="3.30.70.270:FF:000001">
    <property type="entry name" value="Diguanylate cyclase domain protein"/>
    <property type="match status" value="1"/>
</dbReference>
<dbReference type="InterPro" id="IPR052163">
    <property type="entry name" value="DGC-Regulatory_Protein"/>
</dbReference>
<reference evidence="3 4" key="1">
    <citation type="journal article" date="2009" name="Stand. Genomic Sci.">
        <title>Complete genome sequence of Catenulispora acidiphila type strain (ID 139908).</title>
        <authorList>
            <person name="Copeland A."/>
            <person name="Lapidus A."/>
            <person name="Glavina Del Rio T."/>
            <person name="Nolan M."/>
            <person name="Lucas S."/>
            <person name="Chen F."/>
            <person name="Tice H."/>
            <person name="Cheng J.F."/>
            <person name="Bruce D."/>
            <person name="Goodwin L."/>
            <person name="Pitluck S."/>
            <person name="Mikhailova N."/>
            <person name="Pati A."/>
            <person name="Ivanova N."/>
            <person name="Mavromatis K."/>
            <person name="Chen A."/>
            <person name="Palaniappan K."/>
            <person name="Chain P."/>
            <person name="Land M."/>
            <person name="Hauser L."/>
            <person name="Chang Y.J."/>
            <person name="Jeffries C.D."/>
            <person name="Chertkov O."/>
            <person name="Brettin T."/>
            <person name="Detter J.C."/>
            <person name="Han C."/>
            <person name="Ali Z."/>
            <person name="Tindall B.J."/>
            <person name="Goker M."/>
            <person name="Bristow J."/>
            <person name="Eisen J.A."/>
            <person name="Markowitz V."/>
            <person name="Hugenholtz P."/>
            <person name="Kyrpides N.C."/>
            <person name="Klenk H.P."/>
        </authorList>
    </citation>
    <scope>NUCLEOTIDE SEQUENCE [LARGE SCALE GENOMIC DNA]</scope>
    <source>
        <strain evidence="4">DSM 44928 / JCM 14897 / NBRC 102108 / NRRL B-24433 / ID139908</strain>
    </source>
</reference>
<dbReference type="NCBIfam" id="TIGR00254">
    <property type="entry name" value="GGDEF"/>
    <property type="match status" value="1"/>
</dbReference>
<dbReference type="OrthoDB" id="23692at2"/>
<dbReference type="SMART" id="SM00267">
    <property type="entry name" value="GGDEF"/>
    <property type="match status" value="1"/>
</dbReference>
<dbReference type="SUPFAM" id="SSF55073">
    <property type="entry name" value="Nucleotide cyclase"/>
    <property type="match status" value="1"/>
</dbReference>
<dbReference type="RefSeq" id="WP_015796332.1">
    <property type="nucleotide sequence ID" value="NC_013131.1"/>
</dbReference>
<feature type="transmembrane region" description="Helical" evidence="1">
    <location>
        <begin position="342"/>
        <end position="361"/>
    </location>
</feature>